<dbReference type="EMBL" id="LCRB01000001">
    <property type="protein sequence ID" value="KKW27211.1"/>
    <property type="molecule type" value="Genomic_DNA"/>
</dbReference>
<accession>A0A0G1X897</accession>
<dbReference type="SMART" id="SM00393">
    <property type="entry name" value="R3H"/>
    <property type="match status" value="1"/>
</dbReference>
<dbReference type="InterPro" id="IPR001374">
    <property type="entry name" value="R3H_dom"/>
</dbReference>
<protein>
    <submittedName>
        <fullName evidence="2">RNA-binding protein</fullName>
    </submittedName>
</protein>
<feature type="domain" description="R3H" evidence="1">
    <location>
        <begin position="89"/>
        <end position="154"/>
    </location>
</feature>
<dbReference type="Gene3D" id="3.30.1370.50">
    <property type="entry name" value="R3H-like domain"/>
    <property type="match status" value="1"/>
</dbReference>
<dbReference type="InterPro" id="IPR015946">
    <property type="entry name" value="KH_dom-like_a/b"/>
</dbReference>
<proteinExistence type="predicted"/>
<dbReference type="Pfam" id="PF01424">
    <property type="entry name" value="R3H"/>
    <property type="match status" value="1"/>
</dbReference>
<sequence>MATSPTAIKDKISARLVELLQPFGLQPQITMATEDDTLIVDVKTGQDELFISHSPDPLLALQHLLRLMVRNDFPDQTINLSLNIGGFHELQRERLLKVARDAAAQTEATGTAVYLPPMSSFERRLIHLALVDNPKVTSESTGVGPGRRVVVKPA</sequence>
<organism evidence="2 3">
    <name type="scientific">candidate division Kazan bacterium GW2011_GWB1_52_7</name>
    <dbReference type="NCBI Taxonomy" id="1620414"/>
    <lineage>
        <taxon>Bacteria</taxon>
        <taxon>Bacteria division Kazan-3B-28</taxon>
    </lineage>
</organism>
<dbReference type="PANTHER" id="PTHR35800">
    <property type="entry name" value="PROTEIN JAG"/>
    <property type="match status" value="1"/>
</dbReference>
<dbReference type="AlphaFoldDB" id="A0A0G1X897"/>
<dbReference type="Proteomes" id="UP000034913">
    <property type="component" value="Unassembled WGS sequence"/>
</dbReference>
<dbReference type="PANTHER" id="PTHR35800:SF1">
    <property type="entry name" value="RNA-BINDING PROTEIN KHPB"/>
    <property type="match status" value="1"/>
</dbReference>
<dbReference type="InterPro" id="IPR034079">
    <property type="entry name" value="R3H_KhpB"/>
</dbReference>
<dbReference type="SUPFAM" id="SSF82708">
    <property type="entry name" value="R3H domain"/>
    <property type="match status" value="1"/>
</dbReference>
<reference evidence="2 3" key="1">
    <citation type="journal article" date="2015" name="Nature">
        <title>rRNA introns, odd ribosomes, and small enigmatic genomes across a large radiation of phyla.</title>
        <authorList>
            <person name="Brown C.T."/>
            <person name="Hug L.A."/>
            <person name="Thomas B.C."/>
            <person name="Sharon I."/>
            <person name="Castelle C.J."/>
            <person name="Singh A."/>
            <person name="Wilkins M.J."/>
            <person name="Williams K.H."/>
            <person name="Banfield J.F."/>
        </authorList>
    </citation>
    <scope>NUCLEOTIDE SEQUENCE [LARGE SCALE GENOMIC DNA]</scope>
</reference>
<dbReference type="CDD" id="cd02644">
    <property type="entry name" value="R3H_jag"/>
    <property type="match status" value="1"/>
</dbReference>
<dbReference type="GO" id="GO:0003723">
    <property type="term" value="F:RNA binding"/>
    <property type="evidence" value="ECO:0007669"/>
    <property type="project" value="InterPro"/>
</dbReference>
<dbReference type="InterPro" id="IPR039247">
    <property type="entry name" value="KhpB"/>
</dbReference>
<evidence type="ECO:0000313" key="2">
    <source>
        <dbReference type="EMBL" id="KKW27211.1"/>
    </source>
</evidence>
<dbReference type="PROSITE" id="PS51061">
    <property type="entry name" value="R3H"/>
    <property type="match status" value="1"/>
</dbReference>
<comment type="caution">
    <text evidence="2">The sequence shown here is derived from an EMBL/GenBank/DDBJ whole genome shotgun (WGS) entry which is preliminary data.</text>
</comment>
<name>A0A0G1X897_UNCK3</name>
<evidence type="ECO:0000259" key="1">
    <source>
        <dbReference type="PROSITE" id="PS51061"/>
    </source>
</evidence>
<dbReference type="InterPro" id="IPR036867">
    <property type="entry name" value="R3H_dom_sf"/>
</dbReference>
<dbReference type="Gene3D" id="3.30.300.20">
    <property type="match status" value="1"/>
</dbReference>
<evidence type="ECO:0000313" key="3">
    <source>
        <dbReference type="Proteomes" id="UP000034913"/>
    </source>
</evidence>
<gene>
    <name evidence="2" type="ORF">VF00_C0001G0146</name>
</gene>